<dbReference type="STRING" id="1384056.N787_03050"/>
<evidence type="ECO:0000313" key="2">
    <source>
        <dbReference type="EMBL" id="KFN45942.1"/>
    </source>
</evidence>
<dbReference type="EMBL" id="AVCK01000022">
    <property type="protein sequence ID" value="KFN45942.1"/>
    <property type="molecule type" value="Genomic_DNA"/>
</dbReference>
<dbReference type="InterPro" id="IPR029069">
    <property type="entry name" value="HotDog_dom_sf"/>
</dbReference>
<dbReference type="Pfam" id="PF09500">
    <property type="entry name" value="YiiD_C"/>
    <property type="match status" value="1"/>
</dbReference>
<dbReference type="RefSeq" id="WP_034212794.1">
    <property type="nucleotide sequence ID" value="NZ_AVCK01000022.1"/>
</dbReference>
<gene>
    <name evidence="2" type="ORF">N787_03050</name>
</gene>
<dbReference type="eggNOG" id="COG2050">
    <property type="taxonomic scope" value="Bacteria"/>
</dbReference>
<dbReference type="OrthoDB" id="572024at2"/>
<dbReference type="SUPFAM" id="SSF54637">
    <property type="entry name" value="Thioesterase/thiol ester dehydrase-isomerase"/>
    <property type="match status" value="1"/>
</dbReference>
<organism evidence="2 3">
    <name type="scientific">Arenimonas metalli CF5-1</name>
    <dbReference type="NCBI Taxonomy" id="1384056"/>
    <lineage>
        <taxon>Bacteria</taxon>
        <taxon>Pseudomonadati</taxon>
        <taxon>Pseudomonadota</taxon>
        <taxon>Gammaproteobacteria</taxon>
        <taxon>Lysobacterales</taxon>
        <taxon>Lysobacteraceae</taxon>
        <taxon>Arenimonas</taxon>
    </lineage>
</organism>
<keyword evidence="3" id="KW-1185">Reference proteome</keyword>
<dbReference type="AlphaFoldDB" id="A0A091B341"/>
<reference evidence="2 3" key="1">
    <citation type="submission" date="2013-09" db="EMBL/GenBank/DDBJ databases">
        <title>Genome sequencing of Arenimonas metalli.</title>
        <authorList>
            <person name="Chen F."/>
            <person name="Wang G."/>
        </authorList>
    </citation>
    <scope>NUCLEOTIDE SEQUENCE [LARGE SCALE GENOMIC DNA]</scope>
    <source>
        <strain evidence="2 3">CF5-1</strain>
    </source>
</reference>
<dbReference type="PATRIC" id="fig|1384056.3.peg.1729"/>
<comment type="caution">
    <text evidence="2">The sequence shown here is derived from an EMBL/GenBank/DDBJ whole genome shotgun (WGS) entry which is preliminary data.</text>
</comment>
<feature type="domain" description="Thioesterase putative" evidence="1">
    <location>
        <begin position="12"/>
        <end position="146"/>
    </location>
</feature>
<proteinExistence type="predicted"/>
<dbReference type="Proteomes" id="UP000029393">
    <property type="component" value="Unassembled WGS sequence"/>
</dbReference>
<dbReference type="NCBIfam" id="TIGR02447">
    <property type="entry name" value="yiiD_Cterm"/>
    <property type="match status" value="1"/>
</dbReference>
<protein>
    <recommendedName>
        <fullName evidence="1">Thioesterase putative domain-containing protein</fullName>
    </recommendedName>
</protein>
<dbReference type="Gene3D" id="3.10.129.10">
    <property type="entry name" value="Hotdog Thioesterase"/>
    <property type="match status" value="1"/>
</dbReference>
<name>A0A091B341_9GAMM</name>
<evidence type="ECO:0000259" key="1">
    <source>
        <dbReference type="Pfam" id="PF09500"/>
    </source>
</evidence>
<sequence length="149" mass="16100">MKTLEELDACYRAMPPVAAMGIESTGWDGQRLRLRAPLAANINDKGTVFGGSMASIATLAAWGLLTLRLGAEGIKAEVYVADSQLKYLKPLVADLGAEAWLDEGTDWDAFLRSYRERGRARAQLLARVTDPEGATVAEFSGRFAALRAP</sequence>
<accession>A0A091B341</accession>
<evidence type="ECO:0000313" key="3">
    <source>
        <dbReference type="Proteomes" id="UP000029393"/>
    </source>
</evidence>
<dbReference type="InterPro" id="IPR012660">
    <property type="entry name" value="YiiD_C"/>
</dbReference>